<dbReference type="InterPro" id="IPR001841">
    <property type="entry name" value="Znf_RING"/>
</dbReference>
<evidence type="ECO:0000256" key="1">
    <source>
        <dbReference type="PROSITE-ProRule" id="PRU00175"/>
    </source>
</evidence>
<evidence type="ECO:0000313" key="5">
    <source>
        <dbReference type="Proteomes" id="UP000800082"/>
    </source>
</evidence>
<dbReference type="PROSITE" id="PS50089">
    <property type="entry name" value="ZF_RING_2"/>
    <property type="match status" value="1"/>
</dbReference>
<reference evidence="4" key="1">
    <citation type="journal article" date="2020" name="Stud. Mycol.">
        <title>101 Dothideomycetes genomes: a test case for predicting lifestyles and emergence of pathogens.</title>
        <authorList>
            <person name="Haridas S."/>
            <person name="Albert R."/>
            <person name="Binder M."/>
            <person name="Bloem J."/>
            <person name="Labutti K."/>
            <person name="Salamov A."/>
            <person name="Andreopoulos B."/>
            <person name="Baker S."/>
            <person name="Barry K."/>
            <person name="Bills G."/>
            <person name="Bluhm B."/>
            <person name="Cannon C."/>
            <person name="Castanera R."/>
            <person name="Culley D."/>
            <person name="Daum C."/>
            <person name="Ezra D."/>
            <person name="Gonzalez J."/>
            <person name="Henrissat B."/>
            <person name="Kuo A."/>
            <person name="Liang C."/>
            <person name="Lipzen A."/>
            <person name="Lutzoni F."/>
            <person name="Magnuson J."/>
            <person name="Mondo S."/>
            <person name="Nolan M."/>
            <person name="Ohm R."/>
            <person name="Pangilinan J."/>
            <person name="Park H.-J."/>
            <person name="Ramirez L."/>
            <person name="Alfaro M."/>
            <person name="Sun H."/>
            <person name="Tritt A."/>
            <person name="Yoshinaga Y."/>
            <person name="Zwiers L.-H."/>
            <person name="Turgeon B."/>
            <person name="Goodwin S."/>
            <person name="Spatafora J."/>
            <person name="Crous P."/>
            <person name="Grigoriev I."/>
        </authorList>
    </citation>
    <scope>NUCLEOTIDE SEQUENCE</scope>
    <source>
        <strain evidence="4">CBS 183.55</strain>
    </source>
</reference>
<feature type="region of interest" description="Disordered" evidence="2">
    <location>
        <begin position="94"/>
        <end position="127"/>
    </location>
</feature>
<name>A0A6A5RBN1_9PLEO</name>
<feature type="domain" description="RING-type" evidence="3">
    <location>
        <begin position="20"/>
        <end position="65"/>
    </location>
</feature>
<keyword evidence="1" id="KW-0479">Metal-binding</keyword>
<dbReference type="SUPFAM" id="SSF57850">
    <property type="entry name" value="RING/U-box"/>
    <property type="match status" value="1"/>
</dbReference>
<evidence type="ECO:0000256" key="2">
    <source>
        <dbReference type="SAM" id="MobiDB-lite"/>
    </source>
</evidence>
<dbReference type="OrthoDB" id="3800265at2759"/>
<proteinExistence type="predicted"/>
<sequence length="227" mass="26073">MFAFNSPEEFIASLQELTWPICCDSFSEEHYPICVDGCRHVFGVECLRSWVTSGRSDQNTCPNCRAAMFEISQQLPVRARSSVGATSDAPYERVISDSEYETDSEGSHYDDDEYERTERSPAENHEYNPTQDVFITVTGRLIAVSLHLLPPAFYTQGCEGFLHEQREAIWDVRRQQRDRAIAYRALTMQVMLHGDGNSMWEELVMPLIEKIANETARAFRDSNVWKL</sequence>
<protein>
    <recommendedName>
        <fullName evidence="3">RING-type domain-containing protein</fullName>
    </recommendedName>
</protein>
<dbReference type="Pfam" id="PF13639">
    <property type="entry name" value="zf-RING_2"/>
    <property type="match status" value="1"/>
</dbReference>
<dbReference type="GO" id="GO:0008270">
    <property type="term" value="F:zinc ion binding"/>
    <property type="evidence" value="ECO:0007669"/>
    <property type="project" value="UniProtKB-KW"/>
</dbReference>
<dbReference type="GeneID" id="54356045"/>
<organism evidence="4 5">
    <name type="scientific">Didymella exigua CBS 183.55</name>
    <dbReference type="NCBI Taxonomy" id="1150837"/>
    <lineage>
        <taxon>Eukaryota</taxon>
        <taxon>Fungi</taxon>
        <taxon>Dikarya</taxon>
        <taxon>Ascomycota</taxon>
        <taxon>Pezizomycotina</taxon>
        <taxon>Dothideomycetes</taxon>
        <taxon>Pleosporomycetidae</taxon>
        <taxon>Pleosporales</taxon>
        <taxon>Pleosporineae</taxon>
        <taxon>Didymellaceae</taxon>
        <taxon>Didymella</taxon>
    </lineage>
</organism>
<evidence type="ECO:0000313" key="4">
    <source>
        <dbReference type="EMBL" id="KAF1923207.1"/>
    </source>
</evidence>
<gene>
    <name evidence="4" type="ORF">M421DRAFT_96253</name>
</gene>
<dbReference type="Proteomes" id="UP000800082">
    <property type="component" value="Unassembled WGS sequence"/>
</dbReference>
<dbReference type="Gene3D" id="3.30.40.10">
    <property type="entry name" value="Zinc/RING finger domain, C3HC4 (zinc finger)"/>
    <property type="match status" value="1"/>
</dbReference>
<dbReference type="EMBL" id="ML979008">
    <property type="protein sequence ID" value="KAF1923207.1"/>
    <property type="molecule type" value="Genomic_DNA"/>
</dbReference>
<keyword evidence="5" id="KW-1185">Reference proteome</keyword>
<keyword evidence="1" id="KW-0863">Zinc-finger</keyword>
<dbReference type="InterPro" id="IPR013083">
    <property type="entry name" value="Znf_RING/FYVE/PHD"/>
</dbReference>
<accession>A0A6A5RBN1</accession>
<keyword evidence="1" id="KW-0862">Zinc</keyword>
<feature type="compositionally biased region" description="Acidic residues" evidence="2">
    <location>
        <begin position="98"/>
        <end position="115"/>
    </location>
</feature>
<evidence type="ECO:0000259" key="3">
    <source>
        <dbReference type="PROSITE" id="PS50089"/>
    </source>
</evidence>
<dbReference type="AlphaFoldDB" id="A0A6A5RBN1"/>
<dbReference type="RefSeq" id="XP_033443460.1">
    <property type="nucleotide sequence ID" value="XM_033598378.1"/>
</dbReference>
<feature type="compositionally biased region" description="Basic and acidic residues" evidence="2">
    <location>
        <begin position="116"/>
        <end position="126"/>
    </location>
</feature>